<keyword evidence="10 15" id="KW-0220">Diaminopimelate biosynthesis</keyword>
<dbReference type="UniPathway" id="UPA00034">
    <property type="reaction ID" value="UER00021"/>
</dbReference>
<dbReference type="eggNOG" id="COG0624">
    <property type="taxonomic scope" value="Bacteria"/>
</dbReference>
<evidence type="ECO:0000256" key="10">
    <source>
        <dbReference type="ARBA" id="ARBA00022915"/>
    </source>
</evidence>
<comment type="function">
    <text evidence="15">Catalyzes the hydrolysis of N-succinyl-L,L-diaminopimelic acid (SDAP), forming succinate and LL-2,6-diaminopimelate (DAP), an intermediate involved in the bacterial biosynthesis of lysine and meso-diaminopimelic acid, an essential component of bacterial cell walls.</text>
</comment>
<comment type="pathway">
    <text evidence="1 15">Amino-acid biosynthesis; L-lysine biosynthesis via DAP pathway; LL-2,6-diaminopimelate from (S)-tetrahydrodipicolinate (succinylase route): step 3/3.</text>
</comment>
<keyword evidence="6 15" id="KW-0028">Amino-acid biosynthesis</keyword>
<dbReference type="PANTHER" id="PTHR43808">
    <property type="entry name" value="ACETYLORNITHINE DEACETYLASE"/>
    <property type="match status" value="1"/>
</dbReference>
<name>V4RP01_9HYPH</name>
<dbReference type="GO" id="GO:0009089">
    <property type="term" value="P:lysine biosynthetic process via diaminopimelate"/>
    <property type="evidence" value="ECO:0007669"/>
    <property type="project" value="UniProtKB-UniRule"/>
</dbReference>
<dbReference type="CDD" id="cd03891">
    <property type="entry name" value="M20_DapE_proteobac"/>
    <property type="match status" value="1"/>
</dbReference>
<evidence type="ECO:0000256" key="13">
    <source>
        <dbReference type="ARBA" id="ARBA00031891"/>
    </source>
</evidence>
<keyword evidence="12 15" id="KW-0170">Cobalt</keyword>
<proteinExistence type="inferred from homology"/>
<feature type="binding site" evidence="15">
    <location>
        <position position="365"/>
    </location>
    <ligand>
        <name>Zn(2+)</name>
        <dbReference type="ChEBI" id="CHEBI:29105"/>
        <label>2</label>
    </ligand>
</feature>
<dbReference type="EC" id="3.5.1.18" evidence="4 15"/>
<evidence type="ECO:0000256" key="3">
    <source>
        <dbReference type="ARBA" id="ARBA00011738"/>
    </source>
</evidence>
<comment type="subunit">
    <text evidence="3 15">Homodimer.</text>
</comment>
<dbReference type="Pfam" id="PF07687">
    <property type="entry name" value="M20_dimer"/>
    <property type="match status" value="1"/>
</dbReference>
<keyword evidence="8 15" id="KW-0378">Hydrolase</keyword>
<gene>
    <name evidence="15" type="primary">dapE</name>
    <name evidence="17" type="ORF">N177_0410</name>
</gene>
<comment type="catalytic activity">
    <reaction evidence="14 15">
        <text>N-succinyl-(2S,6S)-2,6-diaminopimelate + H2O = (2S,6S)-2,6-diaminopimelate + succinate</text>
        <dbReference type="Rhea" id="RHEA:22608"/>
        <dbReference type="ChEBI" id="CHEBI:15377"/>
        <dbReference type="ChEBI" id="CHEBI:30031"/>
        <dbReference type="ChEBI" id="CHEBI:57609"/>
        <dbReference type="ChEBI" id="CHEBI:58087"/>
        <dbReference type="EC" id="3.5.1.18"/>
    </reaction>
</comment>
<evidence type="ECO:0000256" key="8">
    <source>
        <dbReference type="ARBA" id="ARBA00022801"/>
    </source>
</evidence>
<feature type="binding site" evidence="15">
    <location>
        <position position="175"/>
    </location>
    <ligand>
        <name>Zn(2+)</name>
        <dbReference type="ChEBI" id="CHEBI:29105"/>
        <label>1</label>
    </ligand>
</feature>
<dbReference type="SUPFAM" id="SSF55031">
    <property type="entry name" value="Bacterial exopeptidase dimerisation domain"/>
    <property type="match status" value="1"/>
</dbReference>
<dbReference type="OrthoDB" id="9809784at2"/>
<feature type="binding site" evidence="15">
    <location>
        <position position="112"/>
    </location>
    <ligand>
        <name>Zn(2+)</name>
        <dbReference type="ChEBI" id="CHEBI:29105"/>
        <label>1</label>
    </ligand>
</feature>
<sequence length="396" mass="42570">MTDIAKLDPTDPLALAEALIKCPSVTPQEGGALALVADVLKDLGFVSQRLTFADENTPDVENLFSRLGTRGPTLCFAGHTDVVPPGDTSRWTRDPFAAEVADGRLYGRGAVDMKGAVACFIAATARTVAAHGAPKGSIAFLLTGDEEGPAINGTRKVLAWMKELGEEIDHCLVGEPTNVAALGDTIKIGRRGSLSGTIEIVGRQGHVAYPERAANPCRAMVELLARLMHERLDDGNRHFQPSNLEITSIDVGNPTHNIIPPRAQASFNIRFNDRHTPKSLMALIGRLVDERVDGTRFRAKVTYEPNPGDSFLTTAGGFVDAMREAVKGATGHEPELTTGGGTSDARFIKDHCPVLEFGLVGDTMHQIDENVPVADLETLTRIYQRLIQGYFARLGG</sequence>
<dbReference type="HAMAP" id="MF_01690">
    <property type="entry name" value="DapE"/>
    <property type="match status" value="1"/>
</dbReference>
<dbReference type="PATRIC" id="fig|631454.5.peg.402"/>
<dbReference type="SUPFAM" id="SSF53187">
    <property type="entry name" value="Zn-dependent exopeptidases"/>
    <property type="match status" value="1"/>
</dbReference>
<evidence type="ECO:0000256" key="14">
    <source>
        <dbReference type="ARBA" id="ARBA00051301"/>
    </source>
</evidence>
<keyword evidence="7 15" id="KW-0479">Metal-binding</keyword>
<dbReference type="STRING" id="631454.N177_0410"/>
<dbReference type="GO" id="GO:0009014">
    <property type="term" value="F:succinyl-diaminopimelate desuccinylase activity"/>
    <property type="evidence" value="ECO:0007669"/>
    <property type="project" value="UniProtKB-UniRule"/>
</dbReference>
<evidence type="ECO:0000313" key="17">
    <source>
        <dbReference type="EMBL" id="ESR26984.1"/>
    </source>
</evidence>
<dbReference type="GO" id="GO:0050897">
    <property type="term" value="F:cobalt ion binding"/>
    <property type="evidence" value="ECO:0007669"/>
    <property type="project" value="UniProtKB-UniRule"/>
</dbReference>
<evidence type="ECO:0000256" key="1">
    <source>
        <dbReference type="ARBA" id="ARBA00005130"/>
    </source>
</evidence>
<dbReference type="RefSeq" id="WP_023430561.1">
    <property type="nucleotide sequence ID" value="NZ_AWXZ01000012.1"/>
</dbReference>
<reference evidence="17 18" key="1">
    <citation type="journal article" date="2014" name="Genome Announc.">
        <title>Draft Genome Sequence of Lutibaculum baratangense Strain AMV1T, Isolated from a Mud Volcano in Andamans, India.</title>
        <authorList>
            <person name="Singh A."/>
            <person name="Sreenivas A."/>
            <person name="Sathyanarayana Reddy G."/>
            <person name="Pinnaka A.K."/>
            <person name="Shivaji S."/>
        </authorList>
    </citation>
    <scope>NUCLEOTIDE SEQUENCE [LARGE SCALE GENOMIC DNA]</scope>
    <source>
        <strain evidence="17 18">AMV1</strain>
    </source>
</reference>
<dbReference type="InterPro" id="IPR001261">
    <property type="entry name" value="ArgE/DapE_CS"/>
</dbReference>
<accession>V4RP01</accession>
<feature type="binding site" evidence="15">
    <location>
        <position position="112"/>
    </location>
    <ligand>
        <name>Zn(2+)</name>
        <dbReference type="ChEBI" id="CHEBI:29105"/>
        <label>2</label>
    </ligand>
</feature>
<feature type="domain" description="Peptidase M20 dimerisation" evidence="16">
    <location>
        <begin position="188"/>
        <end position="291"/>
    </location>
</feature>
<dbReference type="InterPro" id="IPR011650">
    <property type="entry name" value="Peptidase_M20_dimer"/>
</dbReference>
<dbReference type="NCBIfam" id="NF009557">
    <property type="entry name" value="PRK13009.1"/>
    <property type="match status" value="1"/>
</dbReference>
<dbReference type="Pfam" id="PF01546">
    <property type="entry name" value="Peptidase_M20"/>
    <property type="match status" value="1"/>
</dbReference>
<evidence type="ECO:0000313" key="18">
    <source>
        <dbReference type="Proteomes" id="UP000017819"/>
    </source>
</evidence>
<evidence type="ECO:0000256" key="7">
    <source>
        <dbReference type="ARBA" id="ARBA00022723"/>
    </source>
</evidence>
<dbReference type="GO" id="GO:0008777">
    <property type="term" value="F:acetylornithine deacetylase activity"/>
    <property type="evidence" value="ECO:0007669"/>
    <property type="project" value="TreeGrafter"/>
</dbReference>
<dbReference type="InterPro" id="IPR036264">
    <property type="entry name" value="Bact_exopeptidase_dim_dom"/>
</dbReference>
<dbReference type="GO" id="GO:0019877">
    <property type="term" value="P:diaminopimelate biosynthetic process"/>
    <property type="evidence" value="ECO:0007669"/>
    <property type="project" value="UniProtKB-UniRule"/>
</dbReference>
<comment type="cofactor">
    <cofactor evidence="15">
        <name>Zn(2+)</name>
        <dbReference type="ChEBI" id="CHEBI:29105"/>
    </cofactor>
    <cofactor evidence="15">
        <name>Co(2+)</name>
        <dbReference type="ChEBI" id="CHEBI:48828"/>
    </cofactor>
    <text evidence="15">Binds 2 Zn(2+) or Co(2+) ions per subunit.</text>
</comment>
<keyword evidence="11 15" id="KW-0457">Lysine biosynthesis</keyword>
<evidence type="ECO:0000256" key="4">
    <source>
        <dbReference type="ARBA" id="ARBA00011921"/>
    </source>
</evidence>
<evidence type="ECO:0000256" key="5">
    <source>
        <dbReference type="ARBA" id="ARBA00022391"/>
    </source>
</evidence>
<comment type="caution">
    <text evidence="17">The sequence shown here is derived from an EMBL/GenBank/DDBJ whole genome shotgun (WGS) entry which is preliminary data.</text>
</comment>
<dbReference type="PANTHER" id="PTHR43808:SF31">
    <property type="entry name" value="N-ACETYL-L-CITRULLINE DEACETYLASE"/>
    <property type="match status" value="1"/>
</dbReference>
<feature type="binding site" evidence="15">
    <location>
        <position position="79"/>
    </location>
    <ligand>
        <name>Zn(2+)</name>
        <dbReference type="ChEBI" id="CHEBI:29105"/>
        <label>1</label>
    </ligand>
</feature>
<comment type="similarity">
    <text evidence="2 15">Belongs to the peptidase M20A family. DapE subfamily.</text>
</comment>
<evidence type="ECO:0000256" key="6">
    <source>
        <dbReference type="ARBA" id="ARBA00022605"/>
    </source>
</evidence>
<dbReference type="GO" id="GO:0006526">
    <property type="term" value="P:L-arginine biosynthetic process"/>
    <property type="evidence" value="ECO:0007669"/>
    <property type="project" value="TreeGrafter"/>
</dbReference>
<dbReference type="NCBIfam" id="TIGR01246">
    <property type="entry name" value="dapE_proteo"/>
    <property type="match status" value="1"/>
</dbReference>
<protein>
    <recommendedName>
        <fullName evidence="5 15">Succinyl-diaminopimelate desuccinylase</fullName>
        <shortName evidence="15">SDAP desuccinylase</shortName>
        <ecNumber evidence="4 15">3.5.1.18</ecNumber>
    </recommendedName>
    <alternativeName>
        <fullName evidence="13 15">N-succinyl-LL-2,6-diaminoheptanedioate amidohydrolase</fullName>
    </alternativeName>
</protein>
<dbReference type="PROSITE" id="PS00759">
    <property type="entry name" value="ARGE_DAPE_CPG2_2"/>
    <property type="match status" value="1"/>
</dbReference>
<dbReference type="AlphaFoldDB" id="V4RP01"/>
<dbReference type="InterPro" id="IPR050072">
    <property type="entry name" value="Peptidase_M20A"/>
</dbReference>
<feature type="active site" evidence="15">
    <location>
        <position position="81"/>
    </location>
</feature>
<dbReference type="Proteomes" id="UP000017819">
    <property type="component" value="Unassembled WGS sequence"/>
</dbReference>
<dbReference type="Gene3D" id="3.40.630.10">
    <property type="entry name" value="Zn peptidases"/>
    <property type="match status" value="2"/>
</dbReference>
<dbReference type="GO" id="GO:0008270">
    <property type="term" value="F:zinc ion binding"/>
    <property type="evidence" value="ECO:0007669"/>
    <property type="project" value="UniProtKB-UniRule"/>
</dbReference>
<evidence type="ECO:0000256" key="15">
    <source>
        <dbReference type="HAMAP-Rule" id="MF_01690"/>
    </source>
</evidence>
<evidence type="ECO:0000256" key="9">
    <source>
        <dbReference type="ARBA" id="ARBA00022833"/>
    </source>
</evidence>
<dbReference type="InterPro" id="IPR002933">
    <property type="entry name" value="Peptidase_M20"/>
</dbReference>
<evidence type="ECO:0000256" key="2">
    <source>
        <dbReference type="ARBA" id="ARBA00006746"/>
    </source>
</evidence>
<feature type="binding site" evidence="15">
    <location>
        <position position="147"/>
    </location>
    <ligand>
        <name>Zn(2+)</name>
        <dbReference type="ChEBI" id="CHEBI:29105"/>
        <label>2</label>
    </ligand>
</feature>
<organism evidence="17 18">
    <name type="scientific">Lutibaculum baratangense AMV1</name>
    <dbReference type="NCBI Taxonomy" id="631454"/>
    <lineage>
        <taxon>Bacteria</taxon>
        <taxon>Pseudomonadati</taxon>
        <taxon>Pseudomonadota</taxon>
        <taxon>Alphaproteobacteria</taxon>
        <taxon>Hyphomicrobiales</taxon>
        <taxon>Tepidamorphaceae</taxon>
        <taxon>Lutibaculum</taxon>
    </lineage>
</organism>
<dbReference type="InterPro" id="IPR005941">
    <property type="entry name" value="DapE_proteobac"/>
</dbReference>
<evidence type="ECO:0000259" key="16">
    <source>
        <dbReference type="Pfam" id="PF07687"/>
    </source>
</evidence>
<feature type="active site" description="Proton acceptor" evidence="15">
    <location>
        <position position="146"/>
    </location>
</feature>
<evidence type="ECO:0000256" key="12">
    <source>
        <dbReference type="ARBA" id="ARBA00023285"/>
    </source>
</evidence>
<evidence type="ECO:0000256" key="11">
    <source>
        <dbReference type="ARBA" id="ARBA00023154"/>
    </source>
</evidence>
<dbReference type="EMBL" id="AWXZ01000012">
    <property type="protein sequence ID" value="ESR26984.1"/>
    <property type="molecule type" value="Genomic_DNA"/>
</dbReference>
<keyword evidence="18" id="KW-1185">Reference proteome</keyword>
<keyword evidence="9 15" id="KW-0862">Zinc</keyword>